<dbReference type="Gene3D" id="3.80.10.10">
    <property type="entry name" value="Ribonuclease Inhibitor"/>
    <property type="match status" value="2"/>
</dbReference>
<evidence type="ECO:0000313" key="7">
    <source>
        <dbReference type="Proteomes" id="UP001140206"/>
    </source>
</evidence>
<dbReference type="GO" id="GO:0042742">
    <property type="term" value="P:defense response to bacterium"/>
    <property type="evidence" value="ECO:0007669"/>
    <property type="project" value="UniProtKB-ARBA"/>
</dbReference>
<sequence>MGRGVETSGSDVLEKEGLKTWVNEVRELAYDMEDCLEIFTNSPRTYTGGWNYFSPKVIIQHHRLATKVRKLKEKAVEAEKRKSRYPSVDTNHQRALERIEASTFLDDSRLVGRSLLCCQLTAYLERNNELMKVIAVVGMGGVGKSTIARKIFEDHKANNVFHSHAWIPISLFNAGEPSGFRSLLRSLISRLFRDGGEKVDEDLNNMMDDQLTEIVRDYLENKKYLIVLDDMQSPISWDKIRSAFPNGLSGSNIIVTTSIHSVAELCQRNNPGGGHIQHLEPLPPDDSLSLFCHHAFGSDTCPPNLEQHSRMIVQRCGGLPLAIKSVGNLVAKKKPKSATQWARVLETLNSEMESQGHLGLVQSALTASYNNLPNHLKPCFLCFSIFPRVKASRLIRIWIAEGFVEMKWGVSLEETAKEYLDELIDRSLIQVMDKDFLGRCKSCCVNGFMHEVIKNKSKEENFAILYDIQQMERRTSHMVLDKIRRLAIQKSNPSEIGSKSSSSHLRSLILELGKPSFGGQKQPTITNLRIRVSQFKLLRVLDLEGTFIDFLPFEFTSSHILLKYLSLRNTKLVKLPQSLKKLRNLETLDLRGTFIIKIPREITKLKRLRHLFVPHPPYENLSSTKDDLFIRWFTHSDYRGVELPTGIGRLQALWDLSLVDAFDASVVKELGELTQLRKLGIRRLTREGCTELCAVMEKMSSLISITLLSMSRNEPLLLGDLNSPPLLLERLFLAGPLEYLPVWFSSLSHLNKLVLVGSGLQDDPFTILQKLPNLVVLFLVDAYGGSILQANTGNFKKLKHLHISNSIQLRRLVVQKGAMRELESLSIWFCAELEQVPLGIGNITGLKELHLLGMPKGFIDSLRKDRVHGHPDIAHIQRVKCSFRSEGEWNNEVF</sequence>
<keyword evidence="1" id="KW-0677">Repeat</keyword>
<dbReference type="GO" id="GO:0002758">
    <property type="term" value="P:innate immune response-activating signaling pathway"/>
    <property type="evidence" value="ECO:0007669"/>
    <property type="project" value="UniProtKB-ARBA"/>
</dbReference>
<keyword evidence="7" id="KW-1185">Reference proteome</keyword>
<evidence type="ECO:0000256" key="1">
    <source>
        <dbReference type="ARBA" id="ARBA00022737"/>
    </source>
</evidence>
<dbReference type="Pfam" id="PF23559">
    <property type="entry name" value="WHD_DRP"/>
    <property type="match status" value="1"/>
</dbReference>
<accession>A0AAV8CJ43</accession>
<dbReference type="Proteomes" id="UP001140206">
    <property type="component" value="Chromosome 5"/>
</dbReference>
<evidence type="ECO:0000259" key="3">
    <source>
        <dbReference type="Pfam" id="PF00931"/>
    </source>
</evidence>
<evidence type="ECO:0000313" key="6">
    <source>
        <dbReference type="EMBL" id="KAJ4755870.1"/>
    </source>
</evidence>
<dbReference type="InterPro" id="IPR055414">
    <property type="entry name" value="LRR_R13L4/SHOC2-like"/>
</dbReference>
<dbReference type="InterPro" id="IPR058922">
    <property type="entry name" value="WHD_DRP"/>
</dbReference>
<dbReference type="GO" id="GO:0043531">
    <property type="term" value="F:ADP binding"/>
    <property type="evidence" value="ECO:0007669"/>
    <property type="project" value="InterPro"/>
</dbReference>
<keyword evidence="2" id="KW-0611">Plant defense</keyword>
<dbReference type="EMBL" id="JAMFTS010000005">
    <property type="protein sequence ID" value="KAJ4755870.1"/>
    <property type="molecule type" value="Genomic_DNA"/>
</dbReference>
<dbReference type="PANTHER" id="PTHR23155:SF1205">
    <property type="entry name" value="DISEASE RESISTANCE PROTEIN RPM1"/>
    <property type="match status" value="1"/>
</dbReference>
<protein>
    <submittedName>
        <fullName evidence="6">Nbs-lrr resistance protein</fullName>
    </submittedName>
</protein>
<evidence type="ECO:0000259" key="5">
    <source>
        <dbReference type="Pfam" id="PF23598"/>
    </source>
</evidence>
<reference evidence="6" key="1">
    <citation type="submission" date="2022-08" db="EMBL/GenBank/DDBJ databases">
        <authorList>
            <person name="Marques A."/>
        </authorList>
    </citation>
    <scope>NUCLEOTIDE SEQUENCE</scope>
    <source>
        <strain evidence="6">RhyPub2mFocal</strain>
        <tissue evidence="6">Leaves</tissue>
    </source>
</reference>
<dbReference type="InterPro" id="IPR002182">
    <property type="entry name" value="NB-ARC"/>
</dbReference>
<evidence type="ECO:0000259" key="4">
    <source>
        <dbReference type="Pfam" id="PF23559"/>
    </source>
</evidence>
<dbReference type="InterPro" id="IPR042197">
    <property type="entry name" value="Apaf_helical"/>
</dbReference>
<dbReference type="InterPro" id="IPR036388">
    <property type="entry name" value="WH-like_DNA-bd_sf"/>
</dbReference>
<dbReference type="FunFam" id="1.10.10.10:FF:000322">
    <property type="entry name" value="Probable disease resistance protein At1g63360"/>
    <property type="match status" value="1"/>
</dbReference>
<dbReference type="PRINTS" id="PR00364">
    <property type="entry name" value="DISEASERSIST"/>
</dbReference>
<feature type="domain" description="NB-ARC" evidence="3">
    <location>
        <begin position="121"/>
        <end position="298"/>
    </location>
</feature>
<dbReference type="InterPro" id="IPR044974">
    <property type="entry name" value="Disease_R_plants"/>
</dbReference>
<feature type="domain" description="Disease resistance protein winged helix" evidence="4">
    <location>
        <begin position="389"/>
        <end position="453"/>
    </location>
</feature>
<dbReference type="PANTHER" id="PTHR23155">
    <property type="entry name" value="DISEASE RESISTANCE PROTEIN RP"/>
    <property type="match status" value="1"/>
</dbReference>
<evidence type="ECO:0000256" key="2">
    <source>
        <dbReference type="ARBA" id="ARBA00022821"/>
    </source>
</evidence>
<dbReference type="Gene3D" id="1.10.8.430">
    <property type="entry name" value="Helical domain of apoptotic protease-activating factors"/>
    <property type="match status" value="1"/>
</dbReference>
<dbReference type="SUPFAM" id="SSF52540">
    <property type="entry name" value="P-loop containing nucleoside triphosphate hydrolases"/>
    <property type="match status" value="1"/>
</dbReference>
<dbReference type="InterPro" id="IPR027417">
    <property type="entry name" value="P-loop_NTPase"/>
</dbReference>
<dbReference type="SUPFAM" id="SSF52058">
    <property type="entry name" value="L domain-like"/>
    <property type="match status" value="1"/>
</dbReference>
<dbReference type="Pfam" id="PF23598">
    <property type="entry name" value="LRR_14"/>
    <property type="match status" value="1"/>
</dbReference>
<dbReference type="Pfam" id="PF00931">
    <property type="entry name" value="NB-ARC"/>
    <property type="match status" value="1"/>
</dbReference>
<gene>
    <name evidence="6" type="ORF">LUZ62_090275</name>
</gene>
<proteinExistence type="predicted"/>
<organism evidence="6 7">
    <name type="scientific">Rhynchospora pubera</name>
    <dbReference type="NCBI Taxonomy" id="906938"/>
    <lineage>
        <taxon>Eukaryota</taxon>
        <taxon>Viridiplantae</taxon>
        <taxon>Streptophyta</taxon>
        <taxon>Embryophyta</taxon>
        <taxon>Tracheophyta</taxon>
        <taxon>Spermatophyta</taxon>
        <taxon>Magnoliopsida</taxon>
        <taxon>Liliopsida</taxon>
        <taxon>Poales</taxon>
        <taxon>Cyperaceae</taxon>
        <taxon>Cyperoideae</taxon>
        <taxon>Rhynchosporeae</taxon>
        <taxon>Rhynchospora</taxon>
    </lineage>
</organism>
<dbReference type="InterPro" id="IPR032675">
    <property type="entry name" value="LRR_dom_sf"/>
</dbReference>
<dbReference type="GO" id="GO:0009626">
    <property type="term" value="P:plant-type hypersensitive response"/>
    <property type="evidence" value="ECO:0007669"/>
    <property type="project" value="UniProtKB-ARBA"/>
</dbReference>
<dbReference type="AlphaFoldDB" id="A0AAV8CJ43"/>
<dbReference type="Gene3D" id="1.20.5.4130">
    <property type="match status" value="1"/>
</dbReference>
<feature type="domain" description="Disease resistance R13L4/SHOC-2-like LRR" evidence="5">
    <location>
        <begin position="530"/>
        <end position="850"/>
    </location>
</feature>
<dbReference type="Gene3D" id="1.10.10.10">
    <property type="entry name" value="Winged helix-like DNA-binding domain superfamily/Winged helix DNA-binding domain"/>
    <property type="match status" value="1"/>
</dbReference>
<name>A0AAV8CJ43_9POAL</name>
<comment type="caution">
    <text evidence="6">The sequence shown here is derived from an EMBL/GenBank/DDBJ whole genome shotgun (WGS) entry which is preliminary data.</text>
</comment>
<dbReference type="Gene3D" id="3.40.50.300">
    <property type="entry name" value="P-loop containing nucleotide triphosphate hydrolases"/>
    <property type="match status" value="1"/>
</dbReference>